<protein>
    <recommendedName>
        <fullName evidence="3">DUF6532 domain-containing protein</fullName>
    </recommendedName>
</protein>
<evidence type="ECO:0000313" key="4">
    <source>
        <dbReference type="EMBL" id="KZT50060.1"/>
    </source>
</evidence>
<organism evidence="4 5">
    <name type="scientific">Calocera cornea HHB12733</name>
    <dbReference type="NCBI Taxonomy" id="1353952"/>
    <lineage>
        <taxon>Eukaryota</taxon>
        <taxon>Fungi</taxon>
        <taxon>Dikarya</taxon>
        <taxon>Basidiomycota</taxon>
        <taxon>Agaricomycotina</taxon>
        <taxon>Dacrymycetes</taxon>
        <taxon>Dacrymycetales</taxon>
        <taxon>Dacrymycetaceae</taxon>
        <taxon>Calocera</taxon>
    </lineage>
</organism>
<evidence type="ECO:0000313" key="5">
    <source>
        <dbReference type="Proteomes" id="UP000076842"/>
    </source>
</evidence>
<dbReference type="EMBL" id="KV424250">
    <property type="protein sequence ID" value="KZT50060.1"/>
    <property type="molecule type" value="Genomic_DNA"/>
</dbReference>
<name>A0A165C0P5_9BASI</name>
<dbReference type="InParanoid" id="A0A165C0P5"/>
<feature type="compositionally biased region" description="Polar residues" evidence="1">
    <location>
        <begin position="859"/>
        <end position="871"/>
    </location>
</feature>
<feature type="non-terminal residue" evidence="4">
    <location>
        <position position="915"/>
    </location>
</feature>
<feature type="region of interest" description="Disordered" evidence="1">
    <location>
        <begin position="855"/>
        <end position="915"/>
    </location>
</feature>
<proteinExistence type="predicted"/>
<feature type="domain" description="DUF6532" evidence="3">
    <location>
        <begin position="324"/>
        <end position="531"/>
    </location>
</feature>
<feature type="region of interest" description="Disordered" evidence="1">
    <location>
        <begin position="675"/>
        <end position="736"/>
    </location>
</feature>
<dbReference type="STRING" id="1353952.A0A165C0P5"/>
<dbReference type="Proteomes" id="UP000076842">
    <property type="component" value="Unassembled WGS sequence"/>
</dbReference>
<dbReference type="AlphaFoldDB" id="A0A165C0P5"/>
<accession>A0A165C0P5</accession>
<feature type="region of interest" description="Disordered" evidence="1">
    <location>
        <begin position="643"/>
        <end position="662"/>
    </location>
</feature>
<feature type="compositionally biased region" description="Polar residues" evidence="1">
    <location>
        <begin position="901"/>
        <end position="915"/>
    </location>
</feature>
<gene>
    <name evidence="4" type="ORF">CALCODRAFT_538432</name>
</gene>
<dbReference type="OrthoDB" id="3257342at2759"/>
<keyword evidence="2" id="KW-0732">Signal</keyword>
<sequence length="915" mass="100906">MTALHLCQIIIPLSVLSARRPQYSERFANRSRAKLFVTSAAEGQHLNQSYLNSGKMTRSRPLRRVSDSLRPRATARHASKTLVAGTGDRPGRIQPKDTDPEHILFADSTESIDIQDDDLSVSPPKVASDGDGRHSCQPIRARSYDRGRQSRKVHWQNDDLAQRHTSVVATQRSRHGFKAGHNEEDRQEDTGASDRDMTFSCSESSDDPDTQGPPAMMVGNSRSHRPIIPERRIGSPRLSSKSRKVDTRVRKGRGTAATDEFRGIQFKVLAPETVTNKSQSTVKGSQRWKETSASDKAAVFVKGTGKHCRMADLSPTSKSLSSRSNKLFRVMLANSDAFPDAFKAPQWARKSFKTACVDLGVKDRYYKSRYLAESHYASQMQDITLQRKAQLRGEVKTVAAELLLEHYKLPLSRGPEAIADTIEQLTADSLFVYQDHWSATPQKIFEHSMIQAVYTASFFKDRRSDGVIFQRVFAEGKRPLLALIERSEQISQIHCALEQWSSGVKRSSIAHKFTSHLWKSIYEEQLENIGEFATAFPNKYKRIMRNLFTNALAASGATVTKPHKERSQYVKSLIARLEERNLAHDEAGVSHGNADAAEARTEEAIHEVETVVSEERHIVATESEDHSAVFWGAGVGWQDADEIGFADDGGTPPTAIPPDGLRLDGVSVDRVGSPLFDRSSTSYERHVSVPFNPEVETPNLSDSSVRHSPSAGSTLPPVADLLQSKGPEQADSTATELLSRPWARRVHYLPALEISSSSGTVLEKATQDHLLTSATSPYPASFATEPSLFPADTAAHESGSYKTRISFSHSTEDVASRTNPYCFSKGLSSQLSESFQGSAELVQRPASRGIKKIDFEGTTAPNGTIVRSNTDMAAKSPETKRRPKPRRVGPIPRGIVGSPKGHNSSISAPSTRRAS</sequence>
<dbReference type="Pfam" id="PF20149">
    <property type="entry name" value="DUF6532"/>
    <property type="match status" value="1"/>
</dbReference>
<feature type="compositionally biased region" description="Basic and acidic residues" evidence="1">
    <location>
        <begin position="180"/>
        <end position="197"/>
    </location>
</feature>
<evidence type="ECO:0000256" key="2">
    <source>
        <dbReference type="SAM" id="SignalP"/>
    </source>
</evidence>
<reference evidence="4 5" key="1">
    <citation type="journal article" date="2016" name="Mol. Biol. Evol.">
        <title>Comparative Genomics of Early-Diverging Mushroom-Forming Fungi Provides Insights into the Origins of Lignocellulose Decay Capabilities.</title>
        <authorList>
            <person name="Nagy L.G."/>
            <person name="Riley R."/>
            <person name="Tritt A."/>
            <person name="Adam C."/>
            <person name="Daum C."/>
            <person name="Floudas D."/>
            <person name="Sun H."/>
            <person name="Yadav J.S."/>
            <person name="Pangilinan J."/>
            <person name="Larsson K.H."/>
            <person name="Matsuura K."/>
            <person name="Barry K."/>
            <person name="Labutti K."/>
            <person name="Kuo R."/>
            <person name="Ohm R.A."/>
            <person name="Bhattacharya S.S."/>
            <person name="Shirouzu T."/>
            <person name="Yoshinaga Y."/>
            <person name="Martin F.M."/>
            <person name="Grigoriev I.V."/>
            <person name="Hibbett D.S."/>
        </authorList>
    </citation>
    <scope>NUCLEOTIDE SEQUENCE [LARGE SCALE GENOMIC DNA]</scope>
    <source>
        <strain evidence="4 5">HHB12733</strain>
    </source>
</reference>
<dbReference type="InterPro" id="IPR045341">
    <property type="entry name" value="DUF6532"/>
</dbReference>
<keyword evidence="5" id="KW-1185">Reference proteome</keyword>
<feature type="signal peptide" evidence="2">
    <location>
        <begin position="1"/>
        <end position="18"/>
    </location>
</feature>
<evidence type="ECO:0000259" key="3">
    <source>
        <dbReference type="Pfam" id="PF20149"/>
    </source>
</evidence>
<feature type="region of interest" description="Disordered" evidence="1">
    <location>
        <begin position="109"/>
        <end position="254"/>
    </location>
</feature>
<feature type="compositionally biased region" description="Polar residues" evidence="1">
    <location>
        <begin position="698"/>
        <end position="713"/>
    </location>
</feature>
<feature type="chain" id="PRO_5007855821" description="DUF6532 domain-containing protein" evidence="2">
    <location>
        <begin position="19"/>
        <end position="915"/>
    </location>
</feature>
<evidence type="ECO:0000256" key="1">
    <source>
        <dbReference type="SAM" id="MobiDB-lite"/>
    </source>
</evidence>